<dbReference type="PANTHER" id="PTHR11875">
    <property type="entry name" value="TESTIS-SPECIFIC Y-ENCODED PROTEIN"/>
    <property type="match status" value="1"/>
</dbReference>
<dbReference type="AlphaFoldDB" id="A0A8H5LZJ6"/>
<evidence type="ECO:0000313" key="4">
    <source>
        <dbReference type="EMBL" id="KAF5375171.1"/>
    </source>
</evidence>
<gene>
    <name evidence="4" type="ORF">D9758_000049</name>
</gene>
<proteinExistence type="inferred from homology"/>
<comment type="caution">
    <text evidence="4">The sequence shown here is derived from an EMBL/GenBank/DDBJ whole genome shotgun (WGS) entry which is preliminary data.</text>
</comment>
<dbReference type="Pfam" id="PF00956">
    <property type="entry name" value="NAP"/>
    <property type="match status" value="1"/>
</dbReference>
<comment type="similarity">
    <text evidence="1 2">Belongs to the nucleosome assembly protein (NAP) family.</text>
</comment>
<evidence type="ECO:0000256" key="3">
    <source>
        <dbReference type="SAM" id="MobiDB-lite"/>
    </source>
</evidence>
<dbReference type="GO" id="GO:0005634">
    <property type="term" value="C:nucleus"/>
    <property type="evidence" value="ECO:0007669"/>
    <property type="project" value="InterPro"/>
</dbReference>
<dbReference type="EMBL" id="JAACJM010000001">
    <property type="protein sequence ID" value="KAF5375171.1"/>
    <property type="molecule type" value="Genomic_DNA"/>
</dbReference>
<dbReference type="Gene3D" id="3.30.1120.90">
    <property type="entry name" value="Nucleosome assembly protein"/>
    <property type="match status" value="1"/>
</dbReference>
<name>A0A8H5LZJ6_9AGAR</name>
<protein>
    <submittedName>
        <fullName evidence="4">Uncharacterized protein</fullName>
    </submittedName>
</protein>
<organism evidence="4 5">
    <name type="scientific">Tetrapyrgos nigripes</name>
    <dbReference type="NCBI Taxonomy" id="182062"/>
    <lineage>
        <taxon>Eukaryota</taxon>
        <taxon>Fungi</taxon>
        <taxon>Dikarya</taxon>
        <taxon>Basidiomycota</taxon>
        <taxon>Agaricomycotina</taxon>
        <taxon>Agaricomycetes</taxon>
        <taxon>Agaricomycetidae</taxon>
        <taxon>Agaricales</taxon>
        <taxon>Marasmiineae</taxon>
        <taxon>Marasmiaceae</taxon>
        <taxon>Tetrapyrgos</taxon>
    </lineage>
</organism>
<dbReference type="InterPro" id="IPR002164">
    <property type="entry name" value="NAP_family"/>
</dbReference>
<evidence type="ECO:0000256" key="1">
    <source>
        <dbReference type="ARBA" id="ARBA00009947"/>
    </source>
</evidence>
<keyword evidence="5" id="KW-1185">Reference proteome</keyword>
<dbReference type="SUPFAM" id="SSF143113">
    <property type="entry name" value="NAP-like"/>
    <property type="match status" value="1"/>
</dbReference>
<reference evidence="4 5" key="1">
    <citation type="journal article" date="2020" name="ISME J.">
        <title>Uncovering the hidden diversity of litter-decomposition mechanisms in mushroom-forming fungi.</title>
        <authorList>
            <person name="Floudas D."/>
            <person name="Bentzer J."/>
            <person name="Ahren D."/>
            <person name="Johansson T."/>
            <person name="Persson P."/>
            <person name="Tunlid A."/>
        </authorList>
    </citation>
    <scope>NUCLEOTIDE SEQUENCE [LARGE SCALE GENOMIC DNA]</scope>
    <source>
        <strain evidence="4 5">CBS 291.85</strain>
    </source>
</reference>
<feature type="region of interest" description="Disordered" evidence="3">
    <location>
        <begin position="184"/>
        <end position="204"/>
    </location>
</feature>
<dbReference type="OrthoDB" id="19419at2759"/>
<feature type="compositionally biased region" description="Acidic residues" evidence="3">
    <location>
        <begin position="236"/>
        <end position="254"/>
    </location>
</feature>
<evidence type="ECO:0000313" key="5">
    <source>
        <dbReference type="Proteomes" id="UP000559256"/>
    </source>
</evidence>
<sequence length="266" mass="30533">MVGGTKRASPGAVQEKNPLTAELSEEDAAKLTVVRKDIQKTELLLERHAQKQLLPAYQRRREVVKTIPKFWPLALMNHAMFSFHVQHNADQLALSYLEDLWIERDEKEPRCFTLEFHFKENPHFSDKVLKKEYSYVPPPAAADEKPDADGVTDSMLDFSWERDVKASKITINWKESDKALTKLYPRESGDEDDEETGDSGSFFNFFEHEEDPYEIGLNIANEVFPEAIEYFLGENGGDDSDSDEEEEDDDAAEIDLEKPKSKKQKV</sequence>
<dbReference type="InterPro" id="IPR037231">
    <property type="entry name" value="NAP-like_sf"/>
</dbReference>
<feature type="region of interest" description="Disordered" evidence="3">
    <location>
        <begin position="230"/>
        <end position="266"/>
    </location>
</feature>
<dbReference type="Proteomes" id="UP000559256">
    <property type="component" value="Unassembled WGS sequence"/>
</dbReference>
<accession>A0A8H5LZJ6</accession>
<dbReference type="GO" id="GO:0006334">
    <property type="term" value="P:nucleosome assembly"/>
    <property type="evidence" value="ECO:0007669"/>
    <property type="project" value="InterPro"/>
</dbReference>
<evidence type="ECO:0000256" key="2">
    <source>
        <dbReference type="RuleBase" id="RU003876"/>
    </source>
</evidence>
<feature type="region of interest" description="Disordered" evidence="3">
    <location>
        <begin position="1"/>
        <end position="21"/>
    </location>
</feature>